<sequence>MFLSFRMLKPTLTFCALTLLSSACSGELPAGEDLETGDALSTASQALYAGVNGDACTASPYNCKLRASGGNRVTTNDPDDDDSWALVLGVPVRNGHGDVVAISNRTRSTFNYGQTRTFAGETHVFSVSTSNSSAGWMPLSSIQGQESFASKVGHVSALGAGLNKMACYAVRNSHDPVLELKKVVYDSDATHERAGDYLPLVRANGQRSANLAFNVPGFGLGGPAVDHFPAGTKFQRLEVPTDGGAPSIDIPLWVQDSAGRYRTQSGTMKFIYGYVVAATGTKRNGWMAYDALEVSSGCP</sequence>
<dbReference type="PROSITE" id="PS51257">
    <property type="entry name" value="PROKAR_LIPOPROTEIN"/>
    <property type="match status" value="1"/>
</dbReference>
<evidence type="ECO:0008006" key="4">
    <source>
        <dbReference type="Google" id="ProtNLM"/>
    </source>
</evidence>
<dbReference type="EMBL" id="AAMD01000068">
    <property type="protein sequence ID" value="EAU65940.1"/>
    <property type="molecule type" value="Genomic_DNA"/>
</dbReference>
<evidence type="ECO:0000256" key="1">
    <source>
        <dbReference type="SAM" id="SignalP"/>
    </source>
</evidence>
<comment type="caution">
    <text evidence="2">The sequence shown here is derived from an EMBL/GenBank/DDBJ whole genome shotgun (WGS) entry which is preliminary data.</text>
</comment>
<evidence type="ECO:0000313" key="2">
    <source>
        <dbReference type="EMBL" id="EAU65940.1"/>
    </source>
</evidence>
<evidence type="ECO:0000313" key="3">
    <source>
        <dbReference type="Proteomes" id="UP000032702"/>
    </source>
</evidence>
<feature type="chain" id="PRO_5004167105" description="Lipoprotein" evidence="1">
    <location>
        <begin position="31"/>
        <end position="299"/>
    </location>
</feature>
<gene>
    <name evidence="2" type="ORF">STIAU_1799</name>
</gene>
<dbReference type="AlphaFoldDB" id="Q08ZM1"/>
<proteinExistence type="predicted"/>
<dbReference type="PATRIC" id="fig|378806.16.peg.5045"/>
<protein>
    <recommendedName>
        <fullName evidence="4">Lipoprotein</fullName>
    </recommendedName>
</protein>
<dbReference type="Proteomes" id="UP000032702">
    <property type="component" value="Unassembled WGS sequence"/>
</dbReference>
<reference evidence="2 3" key="1">
    <citation type="submission" date="2006-04" db="EMBL/GenBank/DDBJ databases">
        <authorList>
            <person name="Nierman W.C."/>
        </authorList>
    </citation>
    <scope>NUCLEOTIDE SEQUENCE [LARGE SCALE GENOMIC DNA]</scope>
    <source>
        <strain evidence="2 3">DW4/3-1</strain>
    </source>
</reference>
<feature type="signal peptide" evidence="1">
    <location>
        <begin position="1"/>
        <end position="30"/>
    </location>
</feature>
<keyword evidence="1" id="KW-0732">Signal</keyword>
<accession>Q08ZM1</accession>
<name>Q08ZM1_STIAD</name>
<organism evidence="2 3">
    <name type="scientific">Stigmatella aurantiaca (strain DW4/3-1)</name>
    <dbReference type="NCBI Taxonomy" id="378806"/>
    <lineage>
        <taxon>Bacteria</taxon>
        <taxon>Pseudomonadati</taxon>
        <taxon>Myxococcota</taxon>
        <taxon>Myxococcia</taxon>
        <taxon>Myxococcales</taxon>
        <taxon>Cystobacterineae</taxon>
        <taxon>Archangiaceae</taxon>
        <taxon>Stigmatella</taxon>
    </lineage>
</organism>